<dbReference type="InterPro" id="IPR004883">
    <property type="entry name" value="LOB"/>
</dbReference>
<gene>
    <name evidence="3" type="primary">LBD12</name>
    <name evidence="3" type="ORF">MA16_Dca002551</name>
</gene>
<evidence type="ECO:0000259" key="2">
    <source>
        <dbReference type="Pfam" id="PF03195"/>
    </source>
</evidence>
<dbReference type="EMBL" id="KZ503041">
    <property type="protein sequence ID" value="PKU69281.1"/>
    <property type="molecule type" value="Genomic_DNA"/>
</dbReference>
<keyword evidence="4" id="KW-1185">Reference proteome</keyword>
<reference evidence="3 4" key="1">
    <citation type="journal article" date="2016" name="Sci. Rep.">
        <title>The Dendrobium catenatum Lindl. genome sequence provides insights into polysaccharide synthase, floral development and adaptive evolution.</title>
        <authorList>
            <person name="Zhang G.Q."/>
            <person name="Xu Q."/>
            <person name="Bian C."/>
            <person name="Tsai W.C."/>
            <person name="Yeh C.M."/>
            <person name="Liu K.W."/>
            <person name="Yoshida K."/>
            <person name="Zhang L.S."/>
            <person name="Chang S.B."/>
            <person name="Chen F."/>
            <person name="Shi Y."/>
            <person name="Su Y.Y."/>
            <person name="Zhang Y.Q."/>
            <person name="Chen L.J."/>
            <person name="Yin Y."/>
            <person name="Lin M."/>
            <person name="Huang H."/>
            <person name="Deng H."/>
            <person name="Wang Z.W."/>
            <person name="Zhu S.L."/>
            <person name="Zhao X."/>
            <person name="Deng C."/>
            <person name="Niu S.C."/>
            <person name="Huang J."/>
            <person name="Wang M."/>
            <person name="Liu G.H."/>
            <person name="Yang H.J."/>
            <person name="Xiao X.J."/>
            <person name="Hsiao Y.Y."/>
            <person name="Wu W.L."/>
            <person name="Chen Y.Y."/>
            <person name="Mitsuda N."/>
            <person name="Ohme-Takagi M."/>
            <person name="Luo Y.B."/>
            <person name="Van de Peer Y."/>
            <person name="Liu Z.J."/>
        </authorList>
    </citation>
    <scope>NUCLEOTIDE SEQUENCE [LARGE SCALE GENOMIC DNA]</scope>
    <source>
        <tissue evidence="3">The whole plant</tissue>
    </source>
</reference>
<sequence length="187" mass="20992">MTGSRSSLVRAANHRKFEAESRLPPSHAMAMTRITEEAMLPESWREASCFVCGIRRPYSDRMKSVCPTYAILSSSTSSEVERLRQQLPAHERAQAADAIATEAHWRVQNPIYGCTEIIARLQNQITTAQNELAVIQARITIHKAHMQPLDQAQGNYDVVAAREGAHSYLKDNDFLLPQLSNLPLDFC</sequence>
<protein>
    <submittedName>
        <fullName evidence="3">LOB domain-containing protein 12</fullName>
    </submittedName>
</protein>
<evidence type="ECO:0000313" key="3">
    <source>
        <dbReference type="EMBL" id="PKU69281.1"/>
    </source>
</evidence>
<reference evidence="3 4" key="2">
    <citation type="journal article" date="2017" name="Nature">
        <title>The Apostasia genome and the evolution of orchids.</title>
        <authorList>
            <person name="Zhang G.Q."/>
            <person name="Liu K.W."/>
            <person name="Li Z."/>
            <person name="Lohaus R."/>
            <person name="Hsiao Y.Y."/>
            <person name="Niu S.C."/>
            <person name="Wang J.Y."/>
            <person name="Lin Y.C."/>
            <person name="Xu Q."/>
            <person name="Chen L.J."/>
            <person name="Yoshida K."/>
            <person name="Fujiwara S."/>
            <person name="Wang Z.W."/>
            <person name="Zhang Y.Q."/>
            <person name="Mitsuda N."/>
            <person name="Wang M."/>
            <person name="Liu G.H."/>
            <person name="Pecoraro L."/>
            <person name="Huang H.X."/>
            <person name="Xiao X.J."/>
            <person name="Lin M."/>
            <person name="Wu X.Y."/>
            <person name="Wu W.L."/>
            <person name="Chen Y.Y."/>
            <person name="Chang S.B."/>
            <person name="Sakamoto S."/>
            <person name="Ohme-Takagi M."/>
            <person name="Yagi M."/>
            <person name="Zeng S.J."/>
            <person name="Shen C.Y."/>
            <person name="Yeh C.M."/>
            <person name="Luo Y.B."/>
            <person name="Tsai W.C."/>
            <person name="Van de Peer Y."/>
            <person name="Liu Z.J."/>
        </authorList>
    </citation>
    <scope>NUCLEOTIDE SEQUENCE [LARGE SCALE GENOMIC DNA]</scope>
    <source>
        <tissue evidence="3">The whole plant</tissue>
    </source>
</reference>
<evidence type="ECO:0000256" key="1">
    <source>
        <dbReference type="ARBA" id="ARBA00005474"/>
    </source>
</evidence>
<dbReference type="Pfam" id="PF03195">
    <property type="entry name" value="LOB"/>
    <property type="match status" value="1"/>
</dbReference>
<dbReference type="AlphaFoldDB" id="A0A2I0W0U9"/>
<dbReference type="PANTHER" id="PTHR31301:SF153">
    <property type="entry name" value="LOB DOMAIN-CONTAINING PROTEIN 26"/>
    <property type="match status" value="1"/>
</dbReference>
<dbReference type="Proteomes" id="UP000233837">
    <property type="component" value="Unassembled WGS sequence"/>
</dbReference>
<organism evidence="3 4">
    <name type="scientific">Dendrobium catenatum</name>
    <dbReference type="NCBI Taxonomy" id="906689"/>
    <lineage>
        <taxon>Eukaryota</taxon>
        <taxon>Viridiplantae</taxon>
        <taxon>Streptophyta</taxon>
        <taxon>Embryophyta</taxon>
        <taxon>Tracheophyta</taxon>
        <taxon>Spermatophyta</taxon>
        <taxon>Magnoliopsida</taxon>
        <taxon>Liliopsida</taxon>
        <taxon>Asparagales</taxon>
        <taxon>Orchidaceae</taxon>
        <taxon>Epidendroideae</taxon>
        <taxon>Malaxideae</taxon>
        <taxon>Dendrobiinae</taxon>
        <taxon>Dendrobium</taxon>
    </lineage>
</organism>
<comment type="similarity">
    <text evidence="1">Belongs to the LOB domain-containing protein family.</text>
</comment>
<feature type="domain" description="LOB" evidence="2">
    <location>
        <begin position="78"/>
        <end position="136"/>
    </location>
</feature>
<dbReference type="PANTHER" id="PTHR31301">
    <property type="entry name" value="LOB DOMAIN-CONTAINING PROTEIN 4-RELATED"/>
    <property type="match status" value="1"/>
</dbReference>
<evidence type="ECO:0000313" key="4">
    <source>
        <dbReference type="Proteomes" id="UP000233837"/>
    </source>
</evidence>
<proteinExistence type="inferred from homology"/>
<name>A0A2I0W0U9_9ASPA</name>
<accession>A0A2I0W0U9</accession>